<proteinExistence type="predicted"/>
<keyword evidence="4" id="KW-1185">Reference proteome</keyword>
<evidence type="ECO:0000313" key="4">
    <source>
        <dbReference type="Proteomes" id="UP000053097"/>
    </source>
</evidence>
<dbReference type="EMBL" id="KK107279">
    <property type="protein sequence ID" value="EZA53584.1"/>
    <property type="molecule type" value="Genomic_DNA"/>
</dbReference>
<evidence type="ECO:0000259" key="2">
    <source>
        <dbReference type="Pfam" id="PF23055"/>
    </source>
</evidence>
<feature type="region of interest" description="Disordered" evidence="1">
    <location>
        <begin position="24"/>
        <end position="65"/>
    </location>
</feature>
<gene>
    <name evidence="3" type="ORF">X777_06940</name>
</gene>
<feature type="compositionally biased region" description="Polar residues" evidence="1">
    <location>
        <begin position="86"/>
        <end position="102"/>
    </location>
</feature>
<evidence type="ECO:0000256" key="1">
    <source>
        <dbReference type="SAM" id="MobiDB-lite"/>
    </source>
</evidence>
<reference evidence="3 4" key="1">
    <citation type="journal article" date="2014" name="Curr. Biol.">
        <title>The genome of the clonal raider ant Cerapachys biroi.</title>
        <authorList>
            <person name="Oxley P.R."/>
            <person name="Ji L."/>
            <person name="Fetter-Pruneda I."/>
            <person name="McKenzie S.K."/>
            <person name="Li C."/>
            <person name="Hu H."/>
            <person name="Zhang G."/>
            <person name="Kronauer D.J."/>
        </authorList>
    </citation>
    <scope>NUCLEOTIDE SEQUENCE [LARGE SCALE GENOMIC DNA]</scope>
</reference>
<dbReference type="Pfam" id="PF23055">
    <property type="entry name" value="DUF7041"/>
    <property type="match status" value="1"/>
</dbReference>
<dbReference type="PANTHER" id="PTHR33327:SF3">
    <property type="entry name" value="RNA-DIRECTED DNA POLYMERASE"/>
    <property type="match status" value="1"/>
</dbReference>
<feature type="compositionally biased region" description="Basic residues" evidence="1">
    <location>
        <begin position="47"/>
        <end position="59"/>
    </location>
</feature>
<protein>
    <recommendedName>
        <fullName evidence="2">DUF7041 domain-containing protein</fullName>
    </recommendedName>
</protein>
<evidence type="ECO:0000313" key="3">
    <source>
        <dbReference type="EMBL" id="EZA53584.1"/>
    </source>
</evidence>
<feature type="domain" description="DUF7041" evidence="2">
    <location>
        <begin position="1"/>
        <end position="30"/>
    </location>
</feature>
<organism evidence="3 4">
    <name type="scientific">Ooceraea biroi</name>
    <name type="common">Clonal raider ant</name>
    <name type="synonym">Cerapachys biroi</name>
    <dbReference type="NCBI Taxonomy" id="2015173"/>
    <lineage>
        <taxon>Eukaryota</taxon>
        <taxon>Metazoa</taxon>
        <taxon>Ecdysozoa</taxon>
        <taxon>Arthropoda</taxon>
        <taxon>Hexapoda</taxon>
        <taxon>Insecta</taxon>
        <taxon>Pterygota</taxon>
        <taxon>Neoptera</taxon>
        <taxon>Endopterygota</taxon>
        <taxon>Hymenoptera</taxon>
        <taxon>Apocrita</taxon>
        <taxon>Aculeata</taxon>
        <taxon>Formicoidea</taxon>
        <taxon>Formicidae</taxon>
        <taxon>Dorylinae</taxon>
        <taxon>Ooceraea</taxon>
    </lineage>
</organism>
<accession>A0A026WEX6</accession>
<dbReference type="AlphaFoldDB" id="A0A026WEX6"/>
<feature type="region of interest" description="Disordered" evidence="1">
    <location>
        <begin position="83"/>
        <end position="102"/>
    </location>
</feature>
<dbReference type="InterPro" id="IPR055469">
    <property type="entry name" value="DUF7041"/>
</dbReference>
<dbReference type="PANTHER" id="PTHR33327">
    <property type="entry name" value="ENDONUCLEASE"/>
    <property type="match status" value="1"/>
</dbReference>
<dbReference type="Proteomes" id="UP000053097">
    <property type="component" value="Unassembled WGS sequence"/>
</dbReference>
<sequence>MPEFTPTDPELWFSIIDRSFHASGITADATPRNDPVSMEAKLELRGDRRRPRSHSRSRSGNRGQSASGICWYHWRFGPDARRCTPPCSQSAQLQQGNATTGR</sequence>
<name>A0A026WEX6_OOCBI</name>
<dbReference type="OMA" id="SGICWYH"/>